<proteinExistence type="inferred from homology"/>
<dbReference type="EMBL" id="CP001821">
    <property type="protein sequence ID" value="ACZ30135.1"/>
    <property type="molecule type" value="Genomic_DNA"/>
</dbReference>
<keyword evidence="4" id="KW-0479">Metal-binding</keyword>
<dbReference type="InterPro" id="IPR042089">
    <property type="entry name" value="Peptidase_M13_dom_2"/>
</dbReference>
<dbReference type="HOGENOM" id="CLU_006187_7_2_11"/>
<keyword evidence="6" id="KW-0862">Zinc</keyword>
<evidence type="ECO:0000313" key="11">
    <source>
        <dbReference type="Proteomes" id="UP000002255"/>
    </source>
</evidence>
<accession>D1BZI1</accession>
<keyword evidence="11" id="KW-1185">Reference proteome</keyword>
<dbReference type="Gene3D" id="1.10.1380.10">
    <property type="entry name" value="Neutral endopeptidase , domain2"/>
    <property type="match status" value="1"/>
</dbReference>
<evidence type="ECO:0000256" key="2">
    <source>
        <dbReference type="ARBA" id="ARBA00007357"/>
    </source>
</evidence>
<dbReference type="PRINTS" id="PR00786">
    <property type="entry name" value="NEPRILYSIN"/>
</dbReference>
<dbReference type="CDD" id="cd08662">
    <property type="entry name" value="M13"/>
    <property type="match status" value="1"/>
</dbReference>
<feature type="domain" description="Peptidase M13 C-terminal" evidence="8">
    <location>
        <begin position="456"/>
        <end position="668"/>
    </location>
</feature>
<dbReference type="OrthoDB" id="9775677at2"/>
<evidence type="ECO:0000259" key="8">
    <source>
        <dbReference type="Pfam" id="PF01431"/>
    </source>
</evidence>
<dbReference type="GO" id="GO:0005886">
    <property type="term" value="C:plasma membrane"/>
    <property type="evidence" value="ECO:0007669"/>
    <property type="project" value="TreeGrafter"/>
</dbReference>
<dbReference type="RefSeq" id="WP_012877877.1">
    <property type="nucleotide sequence ID" value="NC_013530.1"/>
</dbReference>
<evidence type="ECO:0000256" key="6">
    <source>
        <dbReference type="ARBA" id="ARBA00022833"/>
    </source>
</evidence>
<keyword evidence="3" id="KW-0645">Protease</keyword>
<dbReference type="EC" id="3.4.24.11" evidence="10"/>
<dbReference type="InterPro" id="IPR008753">
    <property type="entry name" value="Peptidase_M13_N"/>
</dbReference>
<dbReference type="PANTHER" id="PTHR11733:SF167">
    <property type="entry name" value="FI17812P1-RELATED"/>
    <property type="match status" value="1"/>
</dbReference>
<dbReference type="GO" id="GO:0046872">
    <property type="term" value="F:metal ion binding"/>
    <property type="evidence" value="ECO:0007669"/>
    <property type="project" value="UniProtKB-KW"/>
</dbReference>
<gene>
    <name evidence="10" type="ordered locus">Xcel_1104</name>
</gene>
<dbReference type="InterPro" id="IPR024079">
    <property type="entry name" value="MetalloPept_cat_dom_sf"/>
</dbReference>
<evidence type="ECO:0000256" key="4">
    <source>
        <dbReference type="ARBA" id="ARBA00022723"/>
    </source>
</evidence>
<organism evidence="10 11">
    <name type="scientific">Xylanimonas cellulosilytica (strain DSM 15894 / JCM 12276 / CECT 5975 / KCTC 9989 / LMG 20990 / NBRC 107835 / XIL07)</name>
    <dbReference type="NCBI Taxonomy" id="446471"/>
    <lineage>
        <taxon>Bacteria</taxon>
        <taxon>Bacillati</taxon>
        <taxon>Actinomycetota</taxon>
        <taxon>Actinomycetes</taxon>
        <taxon>Micrococcales</taxon>
        <taxon>Promicromonosporaceae</taxon>
        <taxon>Xylanimonas</taxon>
    </lineage>
</organism>
<dbReference type="GO" id="GO:0004222">
    <property type="term" value="F:metalloendopeptidase activity"/>
    <property type="evidence" value="ECO:0007669"/>
    <property type="project" value="UniProtKB-EC"/>
</dbReference>
<comment type="cofactor">
    <cofactor evidence="1">
        <name>Zn(2+)</name>
        <dbReference type="ChEBI" id="CHEBI:29105"/>
    </cofactor>
</comment>
<evidence type="ECO:0000259" key="9">
    <source>
        <dbReference type="Pfam" id="PF05649"/>
    </source>
</evidence>
<evidence type="ECO:0000256" key="7">
    <source>
        <dbReference type="ARBA" id="ARBA00023049"/>
    </source>
</evidence>
<dbReference type="PROSITE" id="PS51885">
    <property type="entry name" value="NEPRILYSIN"/>
    <property type="match status" value="1"/>
</dbReference>
<evidence type="ECO:0000256" key="1">
    <source>
        <dbReference type="ARBA" id="ARBA00001947"/>
    </source>
</evidence>
<evidence type="ECO:0000256" key="3">
    <source>
        <dbReference type="ARBA" id="ARBA00022670"/>
    </source>
</evidence>
<comment type="similarity">
    <text evidence="2">Belongs to the peptidase M13 family.</text>
</comment>
<dbReference type="SUPFAM" id="SSF55486">
    <property type="entry name" value="Metalloproteases ('zincins'), catalytic domain"/>
    <property type="match status" value="1"/>
</dbReference>
<dbReference type="InterPro" id="IPR000718">
    <property type="entry name" value="Peptidase_M13"/>
</dbReference>
<protein>
    <submittedName>
        <fullName evidence="10">Neprilysin</fullName>
        <ecNumber evidence="10">3.4.24.11</ecNumber>
    </submittedName>
</protein>
<dbReference type="GO" id="GO:0016485">
    <property type="term" value="P:protein processing"/>
    <property type="evidence" value="ECO:0007669"/>
    <property type="project" value="TreeGrafter"/>
</dbReference>
<evidence type="ECO:0000313" key="10">
    <source>
        <dbReference type="EMBL" id="ACZ30135.1"/>
    </source>
</evidence>
<dbReference type="STRING" id="446471.Xcel_1104"/>
<name>D1BZI1_XYLCX</name>
<dbReference type="Gene3D" id="3.40.390.10">
    <property type="entry name" value="Collagenase (Catalytic Domain)"/>
    <property type="match status" value="1"/>
</dbReference>
<dbReference type="PANTHER" id="PTHR11733">
    <property type="entry name" value="ZINC METALLOPROTEASE FAMILY M13 NEPRILYSIN-RELATED"/>
    <property type="match status" value="1"/>
</dbReference>
<dbReference type="InterPro" id="IPR018497">
    <property type="entry name" value="Peptidase_M13_C"/>
</dbReference>
<keyword evidence="5 10" id="KW-0378">Hydrolase</keyword>
<dbReference type="AlphaFoldDB" id="D1BZI1"/>
<evidence type="ECO:0000256" key="5">
    <source>
        <dbReference type="ARBA" id="ARBA00022801"/>
    </source>
</evidence>
<dbReference type="Pfam" id="PF01431">
    <property type="entry name" value="Peptidase_M13"/>
    <property type="match status" value="1"/>
</dbReference>
<reference evidence="11" key="1">
    <citation type="submission" date="2009-11" db="EMBL/GenBank/DDBJ databases">
        <title>The complete chromosome of Xylanimonas cellulosilytica DSM 15894.</title>
        <authorList>
            <consortium name="US DOE Joint Genome Institute (JGI-PGF)"/>
            <person name="Lucas S."/>
            <person name="Copeland A."/>
            <person name="Lapidus A."/>
            <person name="Glavina del Rio T."/>
            <person name="Dalin E."/>
            <person name="Tice H."/>
            <person name="Bruce D."/>
            <person name="Goodwin L."/>
            <person name="Pitluck S."/>
            <person name="Kyrpides N."/>
            <person name="Mavromatis K."/>
            <person name="Ivanova N."/>
            <person name="Mikhailova N."/>
            <person name="Foster B."/>
            <person name="Clum A."/>
            <person name="Brettin T."/>
            <person name="Detter J.C."/>
            <person name="Han C."/>
            <person name="Larimer F."/>
            <person name="Land M."/>
            <person name="Hauser L."/>
            <person name="Markowitz V."/>
            <person name="Cheng J.F."/>
            <person name="Hugenholtz P."/>
            <person name="Woyke T."/>
            <person name="Wu D."/>
            <person name="Gehrich-Schroeter G."/>
            <person name="Schneider S."/>
            <person name="Pukall S.R."/>
            <person name="Klenk H.P."/>
            <person name="Eisen J.A."/>
        </authorList>
    </citation>
    <scope>NUCLEOTIDE SEQUENCE [LARGE SCALE GENOMIC DNA]</scope>
    <source>
        <strain evidence="11">DSM 15894 / CECT 5975 / LMG 20990 / XIL07</strain>
    </source>
</reference>
<feature type="domain" description="Peptidase M13 N-terminal" evidence="9">
    <location>
        <begin position="21"/>
        <end position="404"/>
    </location>
</feature>
<reference evidence="10 11" key="2">
    <citation type="journal article" date="2010" name="Stand. Genomic Sci.">
        <title>Complete genome sequence of Xylanimonas cellulosilytica type strain (XIL07).</title>
        <authorList>
            <person name="Foster B."/>
            <person name="Pukall R."/>
            <person name="Abt B."/>
            <person name="Nolan M."/>
            <person name="Glavina Del Rio T."/>
            <person name="Chen F."/>
            <person name="Lucas S."/>
            <person name="Tice H."/>
            <person name="Pitluck S."/>
            <person name="Cheng J.-F."/>
            <person name="Chertkov O."/>
            <person name="Brettin T."/>
            <person name="Han C."/>
            <person name="Detter J.C."/>
            <person name="Bruce D."/>
            <person name="Goodwin L."/>
            <person name="Ivanova N."/>
            <person name="Mavromatis K."/>
            <person name="Pati A."/>
            <person name="Mikhailova N."/>
            <person name="Chen A."/>
            <person name="Palaniappan K."/>
            <person name="Land M."/>
            <person name="Hauser L."/>
            <person name="Chang Y.-J."/>
            <person name="Jeffries C.D."/>
            <person name="Chain P."/>
            <person name="Rohde M."/>
            <person name="Goeker M."/>
            <person name="Bristow J."/>
            <person name="Eisen J.A."/>
            <person name="Markowitz V."/>
            <person name="Hugenholtz P."/>
            <person name="Kyrpides N.C."/>
            <person name="Klenk H.-P."/>
            <person name="Lapidus A."/>
        </authorList>
    </citation>
    <scope>NUCLEOTIDE SEQUENCE [LARGE SCALE GENOMIC DNA]</scope>
    <source>
        <strain evidence="11">DSM 15894 / CECT 5975 / LMG 20990 / XIL07</strain>
    </source>
</reference>
<dbReference type="Pfam" id="PF05649">
    <property type="entry name" value="Peptidase_M13_N"/>
    <property type="match status" value="1"/>
</dbReference>
<sequence length="671" mass="73322">MTIEALRSGIDLTALDPATRPQDDLYRHVNGTWIATHEIPADRSMDGAFMKLRDLSEERVRAIITDLAGSSDTEPGTTAGKIGDLYSSFMDTARIAALGATPLAADLALIAGATSQAELTGVLGALQRTGGGGAVGFYVDNDAADPEQYRVYLCQSGLGLPDEAYYREDQYAPIREKYVPHVARMLRLGGAAELLGVDADDAAARVVALESKLAGHHWDVVKDRDATLTYNPTTIAELAVTAPGFDWQAWAIALGAPTGALDALVVREPSYAEGLAALWQSEPLEDWQVWAAYRLVTARAPYLTDEIVEANFDFYGRTLSGAQEVRERWKRGVALVEGALGEAVGEQYVARHFPPAHKARMDELVANLVAAYRESIEGLDWMTDETKAKALAKLEKFTPKIGYPVKWRDYSALVIDADDLVGNVRRSNAFDLDHELGKVGKPLDRDEWFMTPQTVNAYYNPGMNEIVFPAAILQPPFFDPEADDAVNYGGIGGVIGHEIGHGFDDQGSKYDGDGRLQDWWTAEDRAEFEKRTGALIAQYDAFVPEQLGADGAHVNGSLTIGENIGDLGGLSIAIRAYRIALAAAREGATLDDAPVIDGLTGLERVFLGWAQVWQSKGRDEEVLRRLATDPHSPNEFRCNGIVRNVDEFHDAYGVREGDALWLAPEDRVRIW</sequence>
<dbReference type="KEGG" id="xce:Xcel_1104"/>
<dbReference type="eggNOG" id="COG3590">
    <property type="taxonomic scope" value="Bacteria"/>
</dbReference>
<dbReference type="Proteomes" id="UP000002255">
    <property type="component" value="Chromosome"/>
</dbReference>
<keyword evidence="7" id="KW-0482">Metalloprotease</keyword>